<feature type="domain" description="Endoribonuclease YicC-like C-terminal" evidence="7">
    <location>
        <begin position="175"/>
        <end position="291"/>
    </location>
</feature>
<evidence type="ECO:0000256" key="3">
    <source>
        <dbReference type="ARBA" id="ARBA00022759"/>
    </source>
</evidence>
<evidence type="ECO:0000259" key="7">
    <source>
        <dbReference type="Pfam" id="PF08340"/>
    </source>
</evidence>
<accession>A0A3E0K614</accession>
<keyword evidence="2" id="KW-0540">Nuclease</keyword>
<evidence type="ECO:0000256" key="1">
    <source>
        <dbReference type="ARBA" id="ARBA00001968"/>
    </source>
</evidence>
<evidence type="ECO:0000313" key="9">
    <source>
        <dbReference type="Proteomes" id="UP000257014"/>
    </source>
</evidence>
<dbReference type="RefSeq" id="WP_020155424.1">
    <property type="nucleotide sequence ID" value="NZ_LQYT01000130.1"/>
</dbReference>
<name>A0A3E0K614_9BACI</name>
<evidence type="ECO:0000256" key="4">
    <source>
        <dbReference type="ARBA" id="ARBA00022801"/>
    </source>
</evidence>
<dbReference type="NCBIfam" id="TIGR00255">
    <property type="entry name" value="YicC/YloC family endoribonuclease"/>
    <property type="match status" value="1"/>
</dbReference>
<evidence type="ECO:0000256" key="2">
    <source>
        <dbReference type="ARBA" id="ARBA00022722"/>
    </source>
</evidence>
<dbReference type="Pfam" id="PF03755">
    <property type="entry name" value="YicC-like_N"/>
    <property type="match status" value="1"/>
</dbReference>
<dbReference type="Pfam" id="PF08340">
    <property type="entry name" value="YicC-like_C"/>
    <property type="match status" value="1"/>
</dbReference>
<proteinExistence type="inferred from homology"/>
<keyword evidence="3" id="KW-0255">Endonuclease</keyword>
<dbReference type="GO" id="GO:0016787">
    <property type="term" value="F:hydrolase activity"/>
    <property type="evidence" value="ECO:0007669"/>
    <property type="project" value="UniProtKB-KW"/>
</dbReference>
<dbReference type="PANTHER" id="PTHR30636:SF3">
    <property type="entry name" value="UPF0701 PROTEIN YICC"/>
    <property type="match status" value="1"/>
</dbReference>
<comment type="cofactor">
    <cofactor evidence="1">
        <name>a divalent metal cation</name>
        <dbReference type="ChEBI" id="CHEBI:60240"/>
    </cofactor>
</comment>
<evidence type="ECO:0000256" key="5">
    <source>
        <dbReference type="ARBA" id="ARBA00035648"/>
    </source>
</evidence>
<dbReference type="InterPro" id="IPR005229">
    <property type="entry name" value="YicC/YloC-like"/>
</dbReference>
<comment type="caution">
    <text evidence="8">The sequence shown here is derived from an EMBL/GenBank/DDBJ whole genome shotgun (WGS) entry which is preliminary data.</text>
</comment>
<dbReference type="InterPro" id="IPR013551">
    <property type="entry name" value="YicC-like_C"/>
</dbReference>
<dbReference type="InterPro" id="IPR013527">
    <property type="entry name" value="YicC-like_N"/>
</dbReference>
<evidence type="ECO:0000313" key="8">
    <source>
        <dbReference type="EMBL" id="REJ29446.1"/>
    </source>
</evidence>
<dbReference type="EMBL" id="QEWE01000014">
    <property type="protein sequence ID" value="REJ29446.1"/>
    <property type="molecule type" value="Genomic_DNA"/>
</dbReference>
<evidence type="ECO:0000259" key="6">
    <source>
        <dbReference type="Pfam" id="PF03755"/>
    </source>
</evidence>
<keyword evidence="4" id="KW-0378">Hydrolase</keyword>
<reference evidence="8 9" key="1">
    <citation type="submission" date="2018-03" db="EMBL/GenBank/DDBJ databases">
        <authorList>
            <person name="Keele B.F."/>
        </authorList>
    </citation>
    <scope>NUCLEOTIDE SEQUENCE [LARGE SCALE GENOMIC DNA]</scope>
    <source>
        <strain evidence="8">ZCTH4_d</strain>
    </source>
</reference>
<dbReference type="OrthoDB" id="9771229at2"/>
<sequence>MVVSMTGYGRSKTENPSYTIEAEIRSVNHRFLDLHIRSTEPMMHLEEKIKKSIQKFLKRGRLDVHLNIQRRLQSAKQLNVDWTLIEDYYRFILELKKKYALADDIRLEHFLTRSEFFQFTDLREEDGEFEALLMRTVEDAAKNVLAMRKREGELLQRELLHYLSLLKKEWEELQALSPQPVERYREQLYKKINLLTNGNMDENRLLTEVALFADRIDFSEELDRLKSHFAQFEAVLAEEEPVGRKIDFLLQEMNREVNTIGSKGNDAGVSKKVVEMKSLLEKMREQAQNIE</sequence>
<dbReference type="AlphaFoldDB" id="A0A3E0K614"/>
<dbReference type="GO" id="GO:0004521">
    <property type="term" value="F:RNA endonuclease activity"/>
    <property type="evidence" value="ECO:0007669"/>
    <property type="project" value="InterPro"/>
</dbReference>
<comment type="similarity">
    <text evidence="5">Belongs to the YicC/YloC family.</text>
</comment>
<organism evidence="8 9">
    <name type="scientific">Caldibacillus debilis</name>
    <dbReference type="NCBI Taxonomy" id="301148"/>
    <lineage>
        <taxon>Bacteria</taxon>
        <taxon>Bacillati</taxon>
        <taxon>Bacillota</taxon>
        <taxon>Bacilli</taxon>
        <taxon>Bacillales</taxon>
        <taxon>Bacillaceae</taxon>
        <taxon>Caldibacillus</taxon>
    </lineage>
</organism>
<protein>
    <submittedName>
        <fullName evidence="8">YicC family protein</fullName>
    </submittedName>
</protein>
<feature type="domain" description="Endoribonuclease YicC-like N-terminal" evidence="6">
    <location>
        <begin position="3"/>
        <end position="156"/>
    </location>
</feature>
<dbReference type="PANTHER" id="PTHR30636">
    <property type="entry name" value="UPF0701 PROTEIN YICC"/>
    <property type="match status" value="1"/>
</dbReference>
<gene>
    <name evidence="8" type="ORF">C6P37_05760</name>
</gene>
<dbReference type="Proteomes" id="UP000257014">
    <property type="component" value="Unassembled WGS sequence"/>
</dbReference>